<dbReference type="AlphaFoldDB" id="K1WVH0"/>
<dbReference type="OrthoDB" id="5370059at2759"/>
<dbReference type="eggNOG" id="ENOG502SGT6">
    <property type="taxonomic scope" value="Eukaryota"/>
</dbReference>
<keyword evidence="2" id="KW-0808">Transferase</keyword>
<protein>
    <submittedName>
        <fullName evidence="2">Putative Serine/threonine-protein kinase Nek9</fullName>
    </submittedName>
</protein>
<keyword evidence="2" id="KW-0418">Kinase</keyword>
<dbReference type="GeneID" id="18760553"/>
<dbReference type="HOGENOM" id="CLU_046009_1_0_1"/>
<dbReference type="EMBL" id="JH921437">
    <property type="protein sequence ID" value="EKD17041.1"/>
    <property type="molecule type" value="Genomic_DNA"/>
</dbReference>
<name>K1WVH0_MARBU</name>
<dbReference type="PROSITE" id="PS50012">
    <property type="entry name" value="RCC1_3"/>
    <property type="match status" value="1"/>
</dbReference>
<dbReference type="SUPFAM" id="SSF50985">
    <property type="entry name" value="RCC1/BLIP-II"/>
    <property type="match status" value="1"/>
</dbReference>
<dbReference type="Proteomes" id="UP000006753">
    <property type="component" value="Unassembled WGS sequence"/>
</dbReference>
<dbReference type="InterPro" id="IPR009091">
    <property type="entry name" value="RCC1/BLIP-II"/>
</dbReference>
<feature type="repeat" description="RCC1" evidence="1">
    <location>
        <begin position="139"/>
        <end position="195"/>
    </location>
</feature>
<dbReference type="InterPro" id="IPR000408">
    <property type="entry name" value="Reg_chr_condens"/>
</dbReference>
<dbReference type="Gene3D" id="2.130.10.30">
    <property type="entry name" value="Regulator of chromosome condensation 1/beta-lactamase-inhibitor protein II"/>
    <property type="match status" value="1"/>
</dbReference>
<keyword evidence="3" id="KW-1185">Reference proteome</keyword>
<reference evidence="2 3" key="1">
    <citation type="journal article" date="2012" name="BMC Genomics">
        <title>Sequencing the genome of Marssonina brunnea reveals fungus-poplar co-evolution.</title>
        <authorList>
            <person name="Zhu S."/>
            <person name="Cao Y.-Z."/>
            <person name="Jiang C."/>
            <person name="Tan B.-Y."/>
            <person name="Wang Z."/>
            <person name="Feng S."/>
            <person name="Zhang L."/>
            <person name="Su X.-H."/>
            <person name="Brejova B."/>
            <person name="Vinar T."/>
            <person name="Xu M."/>
            <person name="Wang M.-X."/>
            <person name="Zhang S.-G."/>
            <person name="Huang M.-R."/>
            <person name="Wu R."/>
            <person name="Zhou Y."/>
        </authorList>
    </citation>
    <scope>NUCLEOTIDE SEQUENCE [LARGE SCALE GENOMIC DNA]</scope>
    <source>
        <strain evidence="2 3">MB_m1</strain>
    </source>
</reference>
<dbReference type="PANTHER" id="PTHR45982:SF1">
    <property type="entry name" value="REGULATOR OF CHROMOSOME CONDENSATION"/>
    <property type="match status" value="1"/>
</dbReference>
<dbReference type="InterPro" id="IPR051553">
    <property type="entry name" value="Ran_GTPase-activating"/>
</dbReference>
<dbReference type="Pfam" id="PF13540">
    <property type="entry name" value="RCC1_2"/>
    <property type="match status" value="1"/>
</dbReference>
<dbReference type="STRING" id="1072389.K1WVH0"/>
<organism evidence="2 3">
    <name type="scientific">Marssonina brunnea f. sp. multigermtubi (strain MB_m1)</name>
    <name type="common">Marssonina leaf spot fungus</name>
    <dbReference type="NCBI Taxonomy" id="1072389"/>
    <lineage>
        <taxon>Eukaryota</taxon>
        <taxon>Fungi</taxon>
        <taxon>Dikarya</taxon>
        <taxon>Ascomycota</taxon>
        <taxon>Pezizomycotina</taxon>
        <taxon>Leotiomycetes</taxon>
        <taxon>Helotiales</taxon>
        <taxon>Drepanopezizaceae</taxon>
        <taxon>Drepanopeziza</taxon>
    </lineage>
</organism>
<dbReference type="OMA" id="TTDGCIY"/>
<dbReference type="InParanoid" id="K1WVH0"/>
<evidence type="ECO:0000313" key="3">
    <source>
        <dbReference type="Proteomes" id="UP000006753"/>
    </source>
</evidence>
<dbReference type="PANTHER" id="PTHR45982">
    <property type="entry name" value="REGULATOR OF CHROMOSOME CONDENSATION"/>
    <property type="match status" value="1"/>
</dbReference>
<proteinExistence type="predicted"/>
<evidence type="ECO:0000313" key="2">
    <source>
        <dbReference type="EMBL" id="EKD17041.1"/>
    </source>
</evidence>
<accession>K1WVH0</accession>
<evidence type="ECO:0000256" key="1">
    <source>
        <dbReference type="PROSITE-ProRule" id="PRU00235"/>
    </source>
</evidence>
<dbReference type="KEGG" id="mbe:MBM_04618"/>
<sequence>MELWASGLNAWGQLDFSDRNGGDEFAKDDLKSFKCILEDHSIQILRTSISATLVSTHAGLRTAGTPDKFIQLCQRSDGLPNTAIAGNDQRAEFTPGGKDTHILTQYKSFDDAAQTLGEYEEMEDIVANQTTFTALAKSGRIYTWGDARYPNCLGRDIGENPAGEPSIVEDLAEVAASGIKKISSGGYVTAALTRDNDVYVWGGRAGQKPLIDGLEGSPTPIDLDGEDFLDIAVGMNHMLVLTTGRKLLVVGLGENGQLGLDVKEVENWTKVDLALKEGQQIVSIHAGYKNSFLLVDAVL</sequence>
<dbReference type="GO" id="GO:0016301">
    <property type="term" value="F:kinase activity"/>
    <property type="evidence" value="ECO:0007669"/>
    <property type="project" value="UniProtKB-KW"/>
</dbReference>
<gene>
    <name evidence="2" type="ORF">MBM_04618</name>
</gene>